<dbReference type="InterPro" id="IPR012296">
    <property type="entry name" value="Nuclease_put_TT1808"/>
</dbReference>
<dbReference type="Gene3D" id="3.90.1570.10">
    <property type="entry name" value="tt1808, chain A"/>
    <property type="match status" value="1"/>
</dbReference>
<keyword evidence="3" id="KW-1185">Reference proteome</keyword>
<keyword evidence="2" id="KW-0255">Endonuclease</keyword>
<organism evidence="2 3">
    <name type="scientific">Anoxybacteroides tepidamans</name>
    <dbReference type="NCBI Taxonomy" id="265948"/>
    <lineage>
        <taxon>Bacteria</taxon>
        <taxon>Bacillati</taxon>
        <taxon>Bacillota</taxon>
        <taxon>Bacilli</taxon>
        <taxon>Bacillales</taxon>
        <taxon>Anoxybacillaceae</taxon>
        <taxon>Anoxybacteroides</taxon>
    </lineage>
</organism>
<accession>A0A7W8MTG3</accession>
<dbReference type="InterPro" id="IPR011335">
    <property type="entry name" value="Restrct_endonuc-II-like"/>
</dbReference>
<evidence type="ECO:0000313" key="3">
    <source>
        <dbReference type="Proteomes" id="UP000520011"/>
    </source>
</evidence>
<reference evidence="2 3" key="1">
    <citation type="submission" date="2020-08" db="EMBL/GenBank/DDBJ databases">
        <title>Genomic Encyclopedia of Type Strains, Phase IV (KMG-IV): sequencing the most valuable type-strain genomes for metagenomic binning, comparative biology and taxonomic classification.</title>
        <authorList>
            <person name="Goeker M."/>
        </authorList>
    </citation>
    <scope>NUCLEOTIDE SEQUENCE [LARGE SCALE GENOMIC DNA]</scope>
    <source>
        <strain evidence="2 3">DSM 16325</strain>
    </source>
</reference>
<protein>
    <submittedName>
        <fullName evidence="2">Uma2 family endonuclease</fullName>
    </submittedName>
</protein>
<dbReference type="PANTHER" id="PTHR36558:SF1">
    <property type="entry name" value="RESTRICTION ENDONUCLEASE DOMAIN-CONTAINING PROTEIN-RELATED"/>
    <property type="match status" value="1"/>
</dbReference>
<evidence type="ECO:0000259" key="1">
    <source>
        <dbReference type="Pfam" id="PF05685"/>
    </source>
</evidence>
<feature type="domain" description="Putative restriction endonuclease" evidence="1">
    <location>
        <begin position="14"/>
        <end position="185"/>
    </location>
</feature>
<dbReference type="Pfam" id="PF05685">
    <property type="entry name" value="Uma2"/>
    <property type="match status" value="1"/>
</dbReference>
<evidence type="ECO:0000313" key="2">
    <source>
        <dbReference type="EMBL" id="MBB5323099.1"/>
    </source>
</evidence>
<dbReference type="InterPro" id="IPR008538">
    <property type="entry name" value="Uma2"/>
</dbReference>
<keyword evidence="2" id="KW-0540">Nuclease</keyword>
<dbReference type="PANTHER" id="PTHR36558">
    <property type="entry name" value="GLR1098 PROTEIN"/>
    <property type="match status" value="1"/>
</dbReference>
<keyword evidence="2" id="KW-0378">Hydrolase</keyword>
<dbReference type="GO" id="GO:0004519">
    <property type="term" value="F:endonuclease activity"/>
    <property type="evidence" value="ECO:0007669"/>
    <property type="project" value="UniProtKB-KW"/>
</dbReference>
<comment type="caution">
    <text evidence="2">The sequence shown here is derived from an EMBL/GenBank/DDBJ whole genome shotgun (WGS) entry which is preliminary data.</text>
</comment>
<dbReference type="RefSeq" id="WP_183250882.1">
    <property type="nucleotide sequence ID" value="NZ_JACHEP010000001.1"/>
</dbReference>
<name>A0A7W8MTG3_9BACL</name>
<dbReference type="SUPFAM" id="SSF52980">
    <property type="entry name" value="Restriction endonuclease-like"/>
    <property type="match status" value="1"/>
</dbReference>
<dbReference type="EMBL" id="JACHEP010000001">
    <property type="protein sequence ID" value="MBB5323099.1"/>
    <property type="molecule type" value="Genomic_DNA"/>
</dbReference>
<dbReference type="CDD" id="cd06260">
    <property type="entry name" value="DUF820-like"/>
    <property type="match status" value="1"/>
</dbReference>
<sequence length="192" mass="21940">MAVRKEKQQWTYKDYMNLPEEVRLEVFDGDIMNMVPSPTPAHQRVQRYLLACFSNYLSGKTCEVFGAPIDVCLFAEKETAPSAIKSWVQPDLLVVCDKEKIGDHYIVGAPDLVIEILSPSTAKIDRVVKFHLYETAGVREYWIVDPLNEYVETFLRGENGFALKNIYANEDTVEVGIFPDLQIPLNQIFMSK</sequence>
<dbReference type="Proteomes" id="UP000520011">
    <property type="component" value="Unassembled WGS sequence"/>
</dbReference>
<dbReference type="AlphaFoldDB" id="A0A7W8MTG3"/>
<gene>
    <name evidence="2" type="ORF">HNQ34_000176</name>
</gene>
<proteinExistence type="predicted"/>